<dbReference type="Pfam" id="PF17618">
    <property type="entry name" value="SL4P"/>
    <property type="match status" value="1"/>
</dbReference>
<evidence type="ECO:0000256" key="1">
    <source>
        <dbReference type="SAM" id="MobiDB-lite"/>
    </source>
</evidence>
<proteinExistence type="predicted"/>
<sequence length="185" mass="21309">MAGPEYPAGSVRVEFFREDRCTFIHQTPDELYRLFMIKVNRIGGPNAVAYYTNRERIEVRIDDAETLDRFTEGRAVVRITVHARSGGSSPHSNGGVSGRRRNSADRDALRRRHHHNGRSTATEERPCVFCGHVRRIDSQDPPSMRPRSAQYQASDEASRRRVRWRFIPVPYVEYVNESNPPNADR</sequence>
<organism evidence="4">
    <name type="scientific">Angiostrongylus costaricensis</name>
    <name type="common">Nematode worm</name>
    <dbReference type="NCBI Taxonomy" id="334426"/>
    <lineage>
        <taxon>Eukaryota</taxon>
        <taxon>Metazoa</taxon>
        <taxon>Ecdysozoa</taxon>
        <taxon>Nematoda</taxon>
        <taxon>Chromadorea</taxon>
        <taxon>Rhabditida</taxon>
        <taxon>Rhabditina</taxon>
        <taxon>Rhabditomorpha</taxon>
        <taxon>Strongyloidea</taxon>
        <taxon>Metastrongylidae</taxon>
        <taxon>Angiostrongylus</taxon>
    </lineage>
</organism>
<feature type="region of interest" description="Disordered" evidence="1">
    <location>
        <begin position="136"/>
        <end position="159"/>
    </location>
</feature>
<gene>
    <name evidence="2" type="ORF">ACOC_LOCUS4857</name>
</gene>
<evidence type="ECO:0000313" key="4">
    <source>
        <dbReference type="WBParaSite" id="ACOC_0000485601-mRNA-1"/>
    </source>
</evidence>
<evidence type="ECO:0000313" key="2">
    <source>
        <dbReference type="EMBL" id="VDM56442.1"/>
    </source>
</evidence>
<accession>A0A0R3PK04</accession>
<dbReference type="InterPro" id="IPR035127">
    <property type="entry name" value="SL4P"/>
</dbReference>
<name>A0A0R3PK04_ANGCS</name>
<dbReference type="EMBL" id="UYYA01003833">
    <property type="protein sequence ID" value="VDM56442.1"/>
    <property type="molecule type" value="Genomic_DNA"/>
</dbReference>
<keyword evidence="3" id="KW-1185">Reference proteome</keyword>
<dbReference type="AlphaFoldDB" id="A0A0R3PK04"/>
<protein>
    <submittedName>
        <fullName evidence="4">PB1 domain-containing protein</fullName>
    </submittedName>
</protein>
<reference evidence="2 3" key="2">
    <citation type="submission" date="2018-11" db="EMBL/GenBank/DDBJ databases">
        <authorList>
            <consortium name="Pathogen Informatics"/>
        </authorList>
    </citation>
    <scope>NUCLEOTIDE SEQUENCE [LARGE SCALE GENOMIC DNA]</scope>
    <source>
        <strain evidence="2 3">Costa Rica</strain>
    </source>
</reference>
<dbReference type="WBParaSite" id="ACOC_0000485601-mRNA-1">
    <property type="protein sequence ID" value="ACOC_0000485601-mRNA-1"/>
    <property type="gene ID" value="ACOC_0000485601"/>
</dbReference>
<evidence type="ECO:0000313" key="3">
    <source>
        <dbReference type="Proteomes" id="UP000267027"/>
    </source>
</evidence>
<feature type="region of interest" description="Disordered" evidence="1">
    <location>
        <begin position="81"/>
        <end position="123"/>
    </location>
</feature>
<reference evidence="4" key="1">
    <citation type="submission" date="2017-02" db="UniProtKB">
        <authorList>
            <consortium name="WormBaseParasite"/>
        </authorList>
    </citation>
    <scope>IDENTIFICATION</scope>
</reference>
<dbReference type="Proteomes" id="UP000267027">
    <property type="component" value="Unassembled WGS sequence"/>
</dbReference>